<evidence type="ECO:0000313" key="4">
    <source>
        <dbReference type="Proteomes" id="UP000252008"/>
    </source>
</evidence>
<feature type="compositionally biased region" description="Low complexity" evidence="1">
    <location>
        <begin position="39"/>
        <end position="70"/>
    </location>
</feature>
<keyword evidence="2" id="KW-1133">Transmembrane helix</keyword>
<gene>
    <name evidence="3" type="ORF">MPP7335_00663</name>
</gene>
<keyword evidence="2" id="KW-0812">Transmembrane</keyword>
<protein>
    <submittedName>
        <fullName evidence="3">Uncharacterized protein</fullName>
    </submittedName>
</protein>
<keyword evidence="2" id="KW-0472">Membrane</keyword>
<evidence type="ECO:0000256" key="1">
    <source>
        <dbReference type="SAM" id="MobiDB-lite"/>
    </source>
</evidence>
<feature type="region of interest" description="Disordered" evidence="1">
    <location>
        <begin position="34"/>
        <end position="137"/>
    </location>
</feature>
<reference evidence="3 4" key="1">
    <citation type="submission" date="2018-05" db="EMBL/GenBank/DDBJ databases">
        <authorList>
            <consortium name="IHU Genomes"/>
        </authorList>
    </citation>
    <scope>NUCLEOTIDE SEQUENCE [LARGE SCALE GENOMIC DNA]</scope>
    <source>
        <strain evidence="3 4">P7335</strain>
    </source>
</reference>
<sequence>MAGAELRRLAMAGALSSTLIFGGVFGSFATVAPAWAQPGDTDGSSQDSGTTGDTGGSETDSGDSGDTGSTPKETSEPDEPAAPSDDAVIEDVDPAPPEVVPEPDPEPEEVVTPPTTRGRSSAVPEPSPPARTIPNSQIYSHSITLPWIRLPDPGEIPPGTWPSVSNFYTTWTIPVPTLGEYLRALRIMRDPAPAPGPAFRTQEDGPPVADAFSGTTTGGDGGGGPVVTEPVVLRAPMVTVPRATTVAGRPTHLPVRVPADPAVAPAFAPPGMAGVRTPAIRGSVAPTPGTTAPLQATPAGVGPAPRAGTLARGVTNPTVGEIAAVALPGVAGLLFLTVSGGMIGYRQANSARYVRTAGAERFLA</sequence>
<accession>A0A375YCW2</accession>
<dbReference type="RefSeq" id="WP_083146214.1">
    <property type="nucleotide sequence ID" value="NZ_MVID01000032.1"/>
</dbReference>
<dbReference type="Proteomes" id="UP000252008">
    <property type="component" value="Unassembled WGS sequence"/>
</dbReference>
<dbReference type="STRING" id="39692.BST38_25180"/>
<dbReference type="AlphaFoldDB" id="A0A375YCW2"/>
<evidence type="ECO:0000313" key="3">
    <source>
        <dbReference type="EMBL" id="SRX78930.1"/>
    </source>
</evidence>
<dbReference type="EMBL" id="UEGS01000001">
    <property type="protein sequence ID" value="SRX78930.1"/>
    <property type="molecule type" value="Genomic_DNA"/>
</dbReference>
<keyword evidence="4" id="KW-1185">Reference proteome</keyword>
<feature type="transmembrane region" description="Helical" evidence="2">
    <location>
        <begin position="322"/>
        <end position="345"/>
    </location>
</feature>
<name>A0A375YCW2_MYCPF</name>
<organism evidence="3 4">
    <name type="scientific">Mycolicibacterium parafortuitum</name>
    <name type="common">Mycobacterium parafortuitum</name>
    <dbReference type="NCBI Taxonomy" id="39692"/>
    <lineage>
        <taxon>Bacteria</taxon>
        <taxon>Bacillati</taxon>
        <taxon>Actinomycetota</taxon>
        <taxon>Actinomycetes</taxon>
        <taxon>Mycobacteriales</taxon>
        <taxon>Mycobacteriaceae</taxon>
        <taxon>Mycolicibacterium</taxon>
    </lineage>
</organism>
<evidence type="ECO:0000256" key="2">
    <source>
        <dbReference type="SAM" id="Phobius"/>
    </source>
</evidence>
<proteinExistence type="predicted"/>